<dbReference type="Proteomes" id="UP001597186">
    <property type="component" value="Unassembled WGS sequence"/>
</dbReference>
<gene>
    <name evidence="1" type="ORF">ACFTOW_13720</name>
</gene>
<protein>
    <recommendedName>
        <fullName evidence="3">Polysaccharide biosynthesis enzyme WcbI domain-containing protein</fullName>
    </recommendedName>
</protein>
<name>A0ABW4EH33_9RHOB</name>
<proteinExistence type="predicted"/>
<evidence type="ECO:0008006" key="3">
    <source>
        <dbReference type="Google" id="ProtNLM"/>
    </source>
</evidence>
<accession>A0ABW4EH33</accession>
<comment type="caution">
    <text evidence="1">The sequence shown here is derived from an EMBL/GenBank/DDBJ whole genome shotgun (WGS) entry which is preliminary data.</text>
</comment>
<organism evidence="1 2">
    <name type="scientific">Lacimonas salitolerans</name>
    <dbReference type="NCBI Taxonomy" id="1323750"/>
    <lineage>
        <taxon>Bacteria</taxon>
        <taxon>Pseudomonadati</taxon>
        <taxon>Pseudomonadota</taxon>
        <taxon>Alphaproteobacteria</taxon>
        <taxon>Rhodobacterales</taxon>
        <taxon>Paracoccaceae</taxon>
        <taxon>Lacimonas</taxon>
    </lineage>
</organism>
<evidence type="ECO:0000313" key="2">
    <source>
        <dbReference type="Proteomes" id="UP001597186"/>
    </source>
</evidence>
<evidence type="ECO:0000313" key="1">
    <source>
        <dbReference type="EMBL" id="MFD1510455.1"/>
    </source>
</evidence>
<keyword evidence="2" id="KW-1185">Reference proteome</keyword>
<dbReference type="EMBL" id="JBHUDD010000108">
    <property type="protein sequence ID" value="MFD1510455.1"/>
    <property type="molecule type" value="Genomic_DNA"/>
</dbReference>
<dbReference type="RefSeq" id="WP_379916649.1">
    <property type="nucleotide sequence ID" value="NZ_JBHUDD010000108.1"/>
</dbReference>
<sequence length="321" mass="37110">MKFVICCPDDYTGGPFALLQLNSAINSLGYKSQILFYDVAKEMRLIEDYMTVSYKRRPNISIADLKYDVCSVVHKDDVIIFPEREISLLVKFSKNGFSNCVLWWLSWDNAPLSQLNRFEELSALHHSISIFQSHYAQREAASLNIDGPIVSDYTLYDTRMSEERHVKKYDICFLPRKAIGTEKIIADLQSSFSVFSIENMSHTEVQRALQASKYFIDFGHHPGKDRIPREAALFDCIPIVRKAGAAKHMEDVYLPNFLKLDHSVLSGQGFLTSYIHNLNKNYESILYSLKPYQRRIRSEFDLFHLQVSDFCNLFFGQPEVQ</sequence>
<reference evidence="2" key="1">
    <citation type="journal article" date="2019" name="Int. J. Syst. Evol. Microbiol.">
        <title>The Global Catalogue of Microorganisms (GCM) 10K type strain sequencing project: providing services to taxonomists for standard genome sequencing and annotation.</title>
        <authorList>
            <consortium name="The Broad Institute Genomics Platform"/>
            <consortium name="The Broad Institute Genome Sequencing Center for Infectious Disease"/>
            <person name="Wu L."/>
            <person name="Ma J."/>
        </authorList>
    </citation>
    <scope>NUCLEOTIDE SEQUENCE [LARGE SCALE GENOMIC DNA]</scope>
    <source>
        <strain evidence="2">CGMCC 1.12477</strain>
    </source>
</reference>